<keyword evidence="2" id="KW-0229">DNA integration</keyword>
<feature type="domain" description="Core-binding (CB)" evidence="7">
    <location>
        <begin position="1"/>
        <end position="87"/>
    </location>
</feature>
<dbReference type="Proteomes" id="UP000019251">
    <property type="component" value="Unassembled WGS sequence"/>
</dbReference>
<evidence type="ECO:0000313" key="9">
    <source>
        <dbReference type="Proteomes" id="UP000019251"/>
    </source>
</evidence>
<dbReference type="InterPro" id="IPR050090">
    <property type="entry name" value="Tyrosine_recombinase_XerCD"/>
</dbReference>
<reference evidence="8 9" key="1">
    <citation type="submission" date="2012-12" db="EMBL/GenBank/DDBJ databases">
        <title>Novel taxa of Listeriaceae from agricultural environments in the United States.</title>
        <authorList>
            <person name="den Bakker H.C."/>
            <person name="Allred A."/>
            <person name="Warchocki S."/>
            <person name="Wright E.M."/>
            <person name="Burrell A."/>
            <person name="Nightingale K.K."/>
            <person name="Kephart D."/>
            <person name="Wiedmann M."/>
        </authorList>
    </citation>
    <scope>NUCLEOTIDE SEQUENCE [LARGE SCALE GENOMIC DNA]</scope>
    <source>
        <strain evidence="8 9">FSL F6-1183</strain>
    </source>
</reference>
<sequence>MDFTNCYEEHLANLEILGRNKGTINNHIFYLNRIFDFLKEQGLSEIEEIEPRHIRRYIKATLDRGREKPITINKSTYILRSFFNFCVEEEIILESKNPIRHIKNLKQEKRVLVTFNDAEVTRIINYYNDNSYTDVRNKTILMALFDMGLRASEVCGIKNSDVTQTGVLIRGKGSKERVVYISPIVRKQMKKYERFRQNRFKKRQPTEYYFLSQHADQIFRSTINKILDTACKNADIRPEVRASPHDCRHYFAQKQLRNGIDPYSLSRLMGHYDTSMTNVYLRGISDADIVERGVQTSPIMDLKGQIKWGNKIKDNRPLLEKKTK</sequence>
<evidence type="ECO:0000256" key="2">
    <source>
        <dbReference type="ARBA" id="ARBA00022908"/>
    </source>
</evidence>
<dbReference type="CDD" id="cd00397">
    <property type="entry name" value="DNA_BRE_C"/>
    <property type="match status" value="1"/>
</dbReference>
<evidence type="ECO:0000259" key="7">
    <source>
        <dbReference type="PROSITE" id="PS51900"/>
    </source>
</evidence>
<dbReference type="PANTHER" id="PTHR30349:SF41">
    <property type="entry name" value="INTEGRASE_RECOMBINASE PROTEIN MJ0367-RELATED"/>
    <property type="match status" value="1"/>
</dbReference>
<protein>
    <submittedName>
        <fullName evidence="8">Prophage LambdaBa03, site-specific recombinase, phage integrase family protein</fullName>
    </submittedName>
</protein>
<dbReference type="Gene3D" id="1.10.150.130">
    <property type="match status" value="1"/>
</dbReference>
<dbReference type="EMBL" id="AODG01000011">
    <property type="protein sequence ID" value="EUJ27710.1"/>
    <property type="molecule type" value="Genomic_DNA"/>
</dbReference>
<dbReference type="InterPro" id="IPR010998">
    <property type="entry name" value="Integrase_recombinase_N"/>
</dbReference>
<evidence type="ECO:0000256" key="5">
    <source>
        <dbReference type="PROSITE-ProRule" id="PRU01248"/>
    </source>
</evidence>
<dbReference type="AlphaFoldDB" id="A0A829R5F9"/>
<dbReference type="InterPro" id="IPR004107">
    <property type="entry name" value="Integrase_SAM-like_N"/>
</dbReference>
<comment type="similarity">
    <text evidence="1">Belongs to the 'phage' integrase family.</text>
</comment>
<comment type="caution">
    <text evidence="8">The sequence shown here is derived from an EMBL/GenBank/DDBJ whole genome shotgun (WGS) entry which is preliminary data.</text>
</comment>
<dbReference type="InterPro" id="IPR002104">
    <property type="entry name" value="Integrase_catalytic"/>
</dbReference>
<name>A0A829R5F9_LISGR</name>
<dbReference type="Gene3D" id="1.10.443.10">
    <property type="entry name" value="Intergrase catalytic core"/>
    <property type="match status" value="1"/>
</dbReference>
<gene>
    <name evidence="8" type="ORF">LMUR_09279</name>
</gene>
<keyword evidence="3 5" id="KW-0238">DNA-binding</keyword>
<dbReference type="InterPro" id="IPR044068">
    <property type="entry name" value="CB"/>
</dbReference>
<evidence type="ECO:0000259" key="6">
    <source>
        <dbReference type="PROSITE" id="PS51898"/>
    </source>
</evidence>
<dbReference type="PROSITE" id="PS51900">
    <property type="entry name" value="CB"/>
    <property type="match status" value="1"/>
</dbReference>
<keyword evidence="4" id="KW-0233">DNA recombination</keyword>
<dbReference type="PROSITE" id="PS51898">
    <property type="entry name" value="TYR_RECOMBINASE"/>
    <property type="match status" value="1"/>
</dbReference>
<accession>A0A829R5F9</accession>
<dbReference type="InterPro" id="IPR013762">
    <property type="entry name" value="Integrase-like_cat_sf"/>
</dbReference>
<dbReference type="GO" id="GO:0015074">
    <property type="term" value="P:DNA integration"/>
    <property type="evidence" value="ECO:0007669"/>
    <property type="project" value="UniProtKB-KW"/>
</dbReference>
<evidence type="ECO:0000256" key="3">
    <source>
        <dbReference type="ARBA" id="ARBA00023125"/>
    </source>
</evidence>
<dbReference type="GO" id="GO:0006310">
    <property type="term" value="P:DNA recombination"/>
    <property type="evidence" value="ECO:0007669"/>
    <property type="project" value="UniProtKB-KW"/>
</dbReference>
<evidence type="ECO:0000313" key="8">
    <source>
        <dbReference type="EMBL" id="EUJ27710.1"/>
    </source>
</evidence>
<evidence type="ECO:0000256" key="4">
    <source>
        <dbReference type="ARBA" id="ARBA00023172"/>
    </source>
</evidence>
<dbReference type="SUPFAM" id="SSF56349">
    <property type="entry name" value="DNA breaking-rejoining enzymes"/>
    <property type="match status" value="1"/>
</dbReference>
<dbReference type="PANTHER" id="PTHR30349">
    <property type="entry name" value="PHAGE INTEGRASE-RELATED"/>
    <property type="match status" value="1"/>
</dbReference>
<dbReference type="GO" id="GO:0003677">
    <property type="term" value="F:DNA binding"/>
    <property type="evidence" value="ECO:0007669"/>
    <property type="project" value="UniProtKB-UniRule"/>
</dbReference>
<proteinExistence type="inferred from homology"/>
<dbReference type="InterPro" id="IPR011010">
    <property type="entry name" value="DNA_brk_join_enz"/>
</dbReference>
<dbReference type="RefSeq" id="WP_077912784.1">
    <property type="nucleotide sequence ID" value="NZ_AODG01000011.1"/>
</dbReference>
<organism evidence="8 9">
    <name type="scientific">Listeria grayi FSL F6-1183</name>
    <dbReference type="NCBI Taxonomy" id="1265827"/>
    <lineage>
        <taxon>Bacteria</taxon>
        <taxon>Bacillati</taxon>
        <taxon>Bacillota</taxon>
        <taxon>Bacilli</taxon>
        <taxon>Bacillales</taxon>
        <taxon>Listeriaceae</taxon>
        <taxon>Listeria</taxon>
    </lineage>
</organism>
<dbReference type="Pfam" id="PF00589">
    <property type="entry name" value="Phage_integrase"/>
    <property type="match status" value="1"/>
</dbReference>
<dbReference type="Pfam" id="PF02899">
    <property type="entry name" value="Phage_int_SAM_1"/>
    <property type="match status" value="1"/>
</dbReference>
<feature type="domain" description="Tyr recombinase" evidence="6">
    <location>
        <begin position="110"/>
        <end position="294"/>
    </location>
</feature>
<evidence type="ECO:0000256" key="1">
    <source>
        <dbReference type="ARBA" id="ARBA00008857"/>
    </source>
</evidence>